<keyword evidence="10" id="KW-1185">Reference proteome</keyword>
<feature type="domain" description="Type II secretion system protein GspF" evidence="8">
    <location>
        <begin position="234"/>
        <end position="353"/>
    </location>
</feature>
<dbReference type="GO" id="GO:0005886">
    <property type="term" value="C:plasma membrane"/>
    <property type="evidence" value="ECO:0007669"/>
    <property type="project" value="UniProtKB-SubCell"/>
</dbReference>
<dbReference type="PANTHER" id="PTHR30012:SF0">
    <property type="entry name" value="TYPE II SECRETION SYSTEM PROTEIN F-RELATED"/>
    <property type="match status" value="1"/>
</dbReference>
<organism evidence="9 10">
    <name type="scientific">Anaerococcus hydrogenalis ACS-025-V-Sch4</name>
    <dbReference type="NCBI Taxonomy" id="879306"/>
    <lineage>
        <taxon>Bacteria</taxon>
        <taxon>Bacillati</taxon>
        <taxon>Bacillota</taxon>
        <taxon>Tissierellia</taxon>
        <taxon>Tissierellales</taxon>
        <taxon>Peptoniphilaceae</taxon>
        <taxon>Anaerococcus</taxon>
    </lineage>
</organism>
<dbReference type="PRINTS" id="PR00812">
    <property type="entry name" value="BCTERIALGSPF"/>
</dbReference>
<protein>
    <submittedName>
        <fullName evidence="9">Type II secretion system protein F domain protein</fullName>
    </submittedName>
</protein>
<dbReference type="RefSeq" id="WP_004818180.1">
    <property type="nucleotide sequence ID" value="NZ_AEXN01000033.1"/>
</dbReference>
<dbReference type="InterPro" id="IPR042094">
    <property type="entry name" value="T2SS_GspF_sf"/>
</dbReference>
<dbReference type="OrthoDB" id="9805682at2"/>
<accession>F0H287</accession>
<evidence type="ECO:0000313" key="9">
    <source>
        <dbReference type="EMBL" id="EGC83441.1"/>
    </source>
</evidence>
<keyword evidence="5 7" id="KW-1133">Transmembrane helix</keyword>
<evidence type="ECO:0000256" key="5">
    <source>
        <dbReference type="ARBA" id="ARBA00022989"/>
    </source>
</evidence>
<comment type="caution">
    <text evidence="9">The sequence shown here is derived from an EMBL/GenBank/DDBJ whole genome shotgun (WGS) entry which is preliminary data.</text>
</comment>
<sequence>MNKFDKLRAFLNKDIGMRKINSNILSLFLKQLSLLIDSSVSIYDSLLIIIDQSLDKKLNKALVNISLSLKNGNGAYESFLKEEKAFGSIITAFIRSGDASGKMPEILDELSGYLTEESKNKNKIIEALIYPIILLVVTIVVVILILTKVLPTFIEVFEDNGTKLPKSTKILLESSSFISENGLYILLFVLIFVFLIFLLRQREDYRFKIDKFLFTSIFFKKFRTINIEYKMSSLLFILKKGDVDIIESINIIKKSFKNLYLRHILDKVQYSLELGNSLSDSLENENVFTKLFIAMIRVGEDSGDMVDSLRKSKDYYANEYIYRLKRLSSMAEPFLILFMALLVGFVVFSVAIPMFNSVNNVNF</sequence>
<evidence type="ECO:0000256" key="6">
    <source>
        <dbReference type="ARBA" id="ARBA00023136"/>
    </source>
</evidence>
<evidence type="ECO:0000256" key="4">
    <source>
        <dbReference type="ARBA" id="ARBA00022692"/>
    </source>
</evidence>
<evidence type="ECO:0000256" key="2">
    <source>
        <dbReference type="ARBA" id="ARBA00005745"/>
    </source>
</evidence>
<evidence type="ECO:0000256" key="3">
    <source>
        <dbReference type="ARBA" id="ARBA00022475"/>
    </source>
</evidence>
<dbReference type="Proteomes" id="UP000005277">
    <property type="component" value="Unassembled WGS sequence"/>
</dbReference>
<comment type="similarity">
    <text evidence="2">Belongs to the GSP F family.</text>
</comment>
<dbReference type="AlphaFoldDB" id="F0H287"/>
<feature type="transmembrane region" description="Helical" evidence="7">
    <location>
        <begin position="127"/>
        <end position="147"/>
    </location>
</feature>
<dbReference type="EMBL" id="AEXN01000033">
    <property type="protein sequence ID" value="EGC83441.1"/>
    <property type="molecule type" value="Genomic_DNA"/>
</dbReference>
<feature type="domain" description="Type II secretion system protein GspF" evidence="8">
    <location>
        <begin position="28"/>
        <end position="151"/>
    </location>
</feature>
<reference evidence="9 10" key="1">
    <citation type="submission" date="2011-01" db="EMBL/GenBank/DDBJ databases">
        <authorList>
            <person name="Durkin A.S."/>
            <person name="Madupu R."/>
            <person name="Torralba M."/>
            <person name="Gillis M."/>
            <person name="Methe B."/>
            <person name="Sutton G."/>
            <person name="Nelson K.E."/>
        </authorList>
    </citation>
    <scope>NUCLEOTIDE SEQUENCE [LARGE SCALE GENOMIC DNA]</scope>
    <source>
        <strain evidence="9 10">ACS-025-V-Sch4</strain>
    </source>
</reference>
<keyword evidence="6 7" id="KW-0472">Membrane</keyword>
<dbReference type="InterPro" id="IPR003004">
    <property type="entry name" value="GspF/PilC"/>
</dbReference>
<feature type="transmembrane region" description="Helical" evidence="7">
    <location>
        <begin position="182"/>
        <end position="199"/>
    </location>
</feature>
<dbReference type="Gene3D" id="1.20.81.30">
    <property type="entry name" value="Type II secretion system (T2SS), domain F"/>
    <property type="match status" value="2"/>
</dbReference>
<comment type="subcellular location">
    <subcellularLocation>
        <location evidence="1">Cell membrane</location>
        <topology evidence="1">Multi-pass membrane protein</topology>
    </subcellularLocation>
</comment>
<feature type="transmembrane region" description="Helical" evidence="7">
    <location>
        <begin position="334"/>
        <end position="355"/>
    </location>
</feature>
<evidence type="ECO:0000259" key="8">
    <source>
        <dbReference type="Pfam" id="PF00482"/>
    </source>
</evidence>
<gene>
    <name evidence="9" type="ORF">HMPREF9246_0246</name>
</gene>
<name>F0H287_9FIRM</name>
<evidence type="ECO:0000256" key="1">
    <source>
        <dbReference type="ARBA" id="ARBA00004651"/>
    </source>
</evidence>
<proteinExistence type="inferred from homology"/>
<keyword evidence="3" id="KW-1003">Cell membrane</keyword>
<dbReference type="PANTHER" id="PTHR30012">
    <property type="entry name" value="GENERAL SECRETION PATHWAY PROTEIN"/>
    <property type="match status" value="1"/>
</dbReference>
<keyword evidence="4 7" id="KW-0812">Transmembrane</keyword>
<dbReference type="Pfam" id="PF00482">
    <property type="entry name" value="T2SSF"/>
    <property type="match status" value="2"/>
</dbReference>
<dbReference type="InterPro" id="IPR018076">
    <property type="entry name" value="T2SS_GspF_dom"/>
</dbReference>
<evidence type="ECO:0000256" key="7">
    <source>
        <dbReference type="SAM" id="Phobius"/>
    </source>
</evidence>
<evidence type="ECO:0000313" key="10">
    <source>
        <dbReference type="Proteomes" id="UP000005277"/>
    </source>
</evidence>